<evidence type="ECO:0000313" key="7">
    <source>
        <dbReference type="EMBL" id="GAA4157880.1"/>
    </source>
</evidence>
<evidence type="ECO:0000256" key="2">
    <source>
        <dbReference type="ARBA" id="ARBA00022692"/>
    </source>
</evidence>
<comment type="subcellular location">
    <subcellularLocation>
        <location evidence="5">Cell membrane</location>
        <topology evidence="5">Multi-pass membrane protein</topology>
    </subcellularLocation>
    <subcellularLocation>
        <location evidence="1">Membrane</location>
        <topology evidence="1">Multi-pass membrane protein</topology>
    </subcellularLocation>
</comment>
<feature type="transmembrane region" description="Helical" evidence="5">
    <location>
        <begin position="192"/>
        <end position="211"/>
    </location>
</feature>
<dbReference type="PROSITE" id="PS51012">
    <property type="entry name" value="ABC_TM2"/>
    <property type="match status" value="1"/>
</dbReference>
<feature type="transmembrane region" description="Helical" evidence="5">
    <location>
        <begin position="128"/>
        <end position="148"/>
    </location>
</feature>
<dbReference type="InterPro" id="IPR047817">
    <property type="entry name" value="ABC2_TM_bact-type"/>
</dbReference>
<dbReference type="Proteomes" id="UP001500266">
    <property type="component" value="Unassembled WGS sequence"/>
</dbReference>
<name>A0ABP7ZHM2_9ACTN</name>
<dbReference type="PANTHER" id="PTHR43229">
    <property type="entry name" value="NODULATION PROTEIN J"/>
    <property type="match status" value="1"/>
</dbReference>
<evidence type="ECO:0000256" key="5">
    <source>
        <dbReference type="RuleBase" id="RU361157"/>
    </source>
</evidence>
<feature type="transmembrane region" description="Helical" evidence="5">
    <location>
        <begin position="160"/>
        <end position="185"/>
    </location>
</feature>
<dbReference type="EMBL" id="BAABDO010000162">
    <property type="protein sequence ID" value="GAA4157880.1"/>
    <property type="molecule type" value="Genomic_DNA"/>
</dbReference>
<feature type="transmembrane region" description="Helical" evidence="5">
    <location>
        <begin position="250"/>
        <end position="271"/>
    </location>
</feature>
<dbReference type="PANTHER" id="PTHR43229:SF2">
    <property type="entry name" value="NODULATION PROTEIN J"/>
    <property type="match status" value="1"/>
</dbReference>
<keyword evidence="4 5" id="KW-0472">Membrane</keyword>
<keyword evidence="5" id="KW-1003">Cell membrane</keyword>
<dbReference type="InterPro" id="IPR051784">
    <property type="entry name" value="Nod_factor_ABC_transporter"/>
</dbReference>
<evidence type="ECO:0000259" key="6">
    <source>
        <dbReference type="PROSITE" id="PS51012"/>
    </source>
</evidence>
<reference evidence="8" key="1">
    <citation type="journal article" date="2019" name="Int. J. Syst. Evol. Microbiol.">
        <title>The Global Catalogue of Microorganisms (GCM) 10K type strain sequencing project: providing services to taxonomists for standard genome sequencing and annotation.</title>
        <authorList>
            <consortium name="The Broad Institute Genomics Platform"/>
            <consortium name="The Broad Institute Genome Sequencing Center for Infectious Disease"/>
            <person name="Wu L."/>
            <person name="Ma J."/>
        </authorList>
    </citation>
    <scope>NUCLEOTIDE SEQUENCE [LARGE SCALE GENOMIC DNA]</scope>
    <source>
        <strain evidence="8">JCM 17316</strain>
    </source>
</reference>
<comment type="caution">
    <text evidence="7">The sequence shown here is derived from an EMBL/GenBank/DDBJ whole genome shotgun (WGS) entry which is preliminary data.</text>
</comment>
<feature type="transmembrane region" description="Helical" evidence="5">
    <location>
        <begin position="72"/>
        <end position="98"/>
    </location>
</feature>
<organism evidence="7 8">
    <name type="scientific">Actinomadura keratinilytica</name>
    <dbReference type="NCBI Taxonomy" id="547461"/>
    <lineage>
        <taxon>Bacteria</taxon>
        <taxon>Bacillati</taxon>
        <taxon>Actinomycetota</taxon>
        <taxon>Actinomycetes</taxon>
        <taxon>Streptosporangiales</taxon>
        <taxon>Thermomonosporaceae</taxon>
        <taxon>Actinomadura</taxon>
    </lineage>
</organism>
<evidence type="ECO:0000256" key="1">
    <source>
        <dbReference type="ARBA" id="ARBA00004141"/>
    </source>
</evidence>
<protein>
    <recommendedName>
        <fullName evidence="5">Transport permease protein</fullName>
    </recommendedName>
</protein>
<sequence>MTAIEYDARPTRALTATVARDLRVMRRSLASSVIRIVLQPLLFAFVFAYVLPEAGLMGKGTVPGDAAGDTPFSTILVPGLVGSTVITQSLMAVVFPLVMELTPPSSIEDRLLAPLPVRMIALQKIGSAMVQGLIGGLLVFPAVLLVHAEGQAPDVRVADWLLLVAVVLLGALTASAAGLLLGTLLKPQQTQVLFTVVMLPAIMLGCVYFPWEALDEVRWLQAVVLADPIVYMNEGLRAALTPQVAHMPTWVVLPVLAVLAAALTALSVRVFTRKVAK</sequence>
<dbReference type="InterPro" id="IPR013525">
    <property type="entry name" value="ABC2_TM"/>
</dbReference>
<dbReference type="RefSeq" id="WP_345025096.1">
    <property type="nucleotide sequence ID" value="NZ_BAABDO010000162.1"/>
</dbReference>
<feature type="transmembrane region" description="Helical" evidence="5">
    <location>
        <begin position="33"/>
        <end position="52"/>
    </location>
</feature>
<keyword evidence="8" id="KW-1185">Reference proteome</keyword>
<comment type="similarity">
    <text evidence="5">Belongs to the ABC-2 integral membrane protein family.</text>
</comment>
<keyword evidence="2 5" id="KW-0812">Transmembrane</keyword>
<dbReference type="Pfam" id="PF01061">
    <property type="entry name" value="ABC2_membrane"/>
    <property type="match status" value="1"/>
</dbReference>
<feature type="domain" description="ABC transmembrane type-2" evidence="6">
    <location>
        <begin position="31"/>
        <end position="274"/>
    </location>
</feature>
<evidence type="ECO:0000256" key="4">
    <source>
        <dbReference type="ARBA" id="ARBA00023136"/>
    </source>
</evidence>
<keyword evidence="3 5" id="KW-1133">Transmembrane helix</keyword>
<gene>
    <name evidence="7" type="ORF">GCM10022416_59610</name>
</gene>
<accession>A0ABP7ZHM2</accession>
<keyword evidence="5" id="KW-0813">Transport</keyword>
<evidence type="ECO:0000313" key="8">
    <source>
        <dbReference type="Proteomes" id="UP001500266"/>
    </source>
</evidence>
<proteinExistence type="inferred from homology"/>
<evidence type="ECO:0000256" key="3">
    <source>
        <dbReference type="ARBA" id="ARBA00022989"/>
    </source>
</evidence>